<dbReference type="AlphaFoldDB" id="A0A5A9PTD5"/>
<dbReference type="PANTHER" id="PTHR47306:SF2">
    <property type="entry name" value="CORE-BINDING (CB) DOMAIN-CONTAINING PROTEIN"/>
    <property type="match status" value="1"/>
</dbReference>
<feature type="compositionally biased region" description="Polar residues" evidence="1">
    <location>
        <begin position="137"/>
        <end position="155"/>
    </location>
</feature>
<feature type="region of interest" description="Disordered" evidence="1">
    <location>
        <begin position="136"/>
        <end position="155"/>
    </location>
</feature>
<feature type="compositionally biased region" description="Low complexity" evidence="1">
    <location>
        <begin position="108"/>
        <end position="130"/>
    </location>
</feature>
<reference evidence="2 3" key="1">
    <citation type="journal article" date="2019" name="Mol. Ecol. Resour.">
        <title>Chromosome-level genome assembly of Triplophysa tibetana, a fish adapted to the harsh high-altitude environment of the Tibetan Plateau.</title>
        <authorList>
            <person name="Yang X."/>
            <person name="Liu H."/>
            <person name="Ma Z."/>
            <person name="Zou Y."/>
            <person name="Zou M."/>
            <person name="Mao Y."/>
            <person name="Li X."/>
            <person name="Wang H."/>
            <person name="Chen T."/>
            <person name="Wang W."/>
            <person name="Yang R."/>
        </authorList>
    </citation>
    <scope>NUCLEOTIDE SEQUENCE [LARGE SCALE GENOMIC DNA]</scope>
    <source>
        <strain evidence="2">TTIB1903HZAU</strain>
        <tissue evidence="2">Muscle</tissue>
    </source>
</reference>
<comment type="caution">
    <text evidence="2">The sequence shown here is derived from an EMBL/GenBank/DDBJ whole genome shotgun (WGS) entry which is preliminary data.</text>
</comment>
<sequence length="409" mass="46632">MFDVKAAHRNVVYCLLCHKPQNKLPVHLARVCMKKSTPEERAPEVQKARASNRDWIRSNRTWDYKQLCDLLSDRRSRITMVKELLRRGFFIKNQPQESDLTLDPDDNSATAASPTTTMTTTAADARSATSSTIEADYSSSSCVSDQEGSRTPSSSVWMKMKGAGLHQKFPAKAKILVDFKKYLTEMRRVPNWQHQVDNVSRFLRYMQPTGDEPTLDFLSKSTETQEFVTTLQHAKMNAATILNYFKSIYKFLDYLLTRVDLQKADSQLHSSCKKYRQLLNTLRKTVYSNKTQDTRHRQDVDGASSITDCQRILRVAEPDFLRINGNLQNGLALSNTEKTMYRYYCEALLVFCHMQRPQGVENLTDAEWVNRIQHGGRVVTGTSSMKIALTLDEEAVSFVVSAVLQADQA</sequence>
<organism evidence="2 3">
    <name type="scientific">Triplophysa tibetana</name>
    <dbReference type="NCBI Taxonomy" id="1572043"/>
    <lineage>
        <taxon>Eukaryota</taxon>
        <taxon>Metazoa</taxon>
        <taxon>Chordata</taxon>
        <taxon>Craniata</taxon>
        <taxon>Vertebrata</taxon>
        <taxon>Euteleostomi</taxon>
        <taxon>Actinopterygii</taxon>
        <taxon>Neopterygii</taxon>
        <taxon>Teleostei</taxon>
        <taxon>Ostariophysi</taxon>
        <taxon>Cypriniformes</taxon>
        <taxon>Nemacheilidae</taxon>
        <taxon>Triplophysa</taxon>
    </lineage>
</organism>
<proteinExistence type="predicted"/>
<dbReference type="Proteomes" id="UP000324632">
    <property type="component" value="Chromosome 1"/>
</dbReference>
<dbReference type="PANTHER" id="PTHR47306">
    <property type="entry name" value="SI:CH211-178J18.4-RELATED"/>
    <property type="match status" value="1"/>
</dbReference>
<protein>
    <submittedName>
        <fullName evidence="2">Uncharacterized protein</fullName>
    </submittedName>
</protein>
<dbReference type="EMBL" id="SOYY01000001">
    <property type="protein sequence ID" value="KAA0725098.1"/>
    <property type="molecule type" value="Genomic_DNA"/>
</dbReference>
<accession>A0A5A9PTD5</accession>
<evidence type="ECO:0000313" key="2">
    <source>
        <dbReference type="EMBL" id="KAA0725098.1"/>
    </source>
</evidence>
<evidence type="ECO:0000256" key="1">
    <source>
        <dbReference type="SAM" id="MobiDB-lite"/>
    </source>
</evidence>
<feature type="region of interest" description="Disordered" evidence="1">
    <location>
        <begin position="96"/>
        <end position="130"/>
    </location>
</feature>
<evidence type="ECO:0000313" key="3">
    <source>
        <dbReference type="Proteomes" id="UP000324632"/>
    </source>
</evidence>
<keyword evidence="3" id="KW-1185">Reference proteome</keyword>
<gene>
    <name evidence="2" type="ORF">E1301_Tti010712</name>
</gene>
<name>A0A5A9PTD5_9TELE</name>